<keyword evidence="4" id="KW-1003">Cell membrane</keyword>
<gene>
    <name evidence="14" type="ORF">FA09DRAFT_361858</name>
</gene>
<keyword evidence="7 13" id="KW-0812">Transmembrane</keyword>
<feature type="transmembrane region" description="Helical" evidence="13">
    <location>
        <begin position="480"/>
        <end position="502"/>
    </location>
</feature>
<dbReference type="GO" id="GO:0006031">
    <property type="term" value="P:chitin biosynthetic process"/>
    <property type="evidence" value="ECO:0007669"/>
    <property type="project" value="TreeGrafter"/>
</dbReference>
<dbReference type="SUPFAM" id="SSF53448">
    <property type="entry name" value="Nucleotide-diphospho-sugar transferases"/>
    <property type="match status" value="1"/>
</dbReference>
<dbReference type="AlphaFoldDB" id="A0A316Z6N8"/>
<feature type="compositionally biased region" description="Polar residues" evidence="12">
    <location>
        <begin position="607"/>
        <end position="625"/>
    </location>
</feature>
<dbReference type="InterPro" id="IPR004835">
    <property type="entry name" value="Chitin_synth"/>
</dbReference>
<keyword evidence="9 13" id="KW-0472">Membrane</keyword>
<evidence type="ECO:0000256" key="5">
    <source>
        <dbReference type="ARBA" id="ARBA00022676"/>
    </source>
</evidence>
<dbReference type="PANTHER" id="PTHR22914">
    <property type="entry name" value="CHITIN SYNTHASE"/>
    <property type="match status" value="1"/>
</dbReference>
<evidence type="ECO:0000256" key="10">
    <source>
        <dbReference type="ARBA" id="ARBA00023180"/>
    </source>
</evidence>
<dbReference type="Pfam" id="PF03142">
    <property type="entry name" value="Chitin_synth_2"/>
    <property type="match status" value="2"/>
</dbReference>
<keyword evidence="10" id="KW-0325">Glycoprotein</keyword>
<evidence type="ECO:0000313" key="15">
    <source>
        <dbReference type="Proteomes" id="UP000245946"/>
    </source>
</evidence>
<evidence type="ECO:0000256" key="6">
    <source>
        <dbReference type="ARBA" id="ARBA00022679"/>
    </source>
</evidence>
<feature type="transmembrane region" description="Helical" evidence="13">
    <location>
        <begin position="23"/>
        <end position="42"/>
    </location>
</feature>
<feature type="transmembrane region" description="Helical" evidence="13">
    <location>
        <begin position="514"/>
        <end position="537"/>
    </location>
</feature>
<evidence type="ECO:0000256" key="13">
    <source>
        <dbReference type="SAM" id="Phobius"/>
    </source>
</evidence>
<dbReference type="OrthoDB" id="370884at2759"/>
<dbReference type="InterPro" id="IPR029044">
    <property type="entry name" value="Nucleotide-diphossugar_trans"/>
</dbReference>
<keyword evidence="5" id="KW-0328">Glycosyltransferase</keyword>
<evidence type="ECO:0000256" key="7">
    <source>
        <dbReference type="ARBA" id="ARBA00022692"/>
    </source>
</evidence>
<dbReference type="EMBL" id="KZ819298">
    <property type="protein sequence ID" value="PWN96724.1"/>
    <property type="molecule type" value="Genomic_DNA"/>
</dbReference>
<evidence type="ECO:0000256" key="3">
    <source>
        <dbReference type="ARBA" id="ARBA00012543"/>
    </source>
</evidence>
<keyword evidence="15" id="KW-1185">Reference proteome</keyword>
<evidence type="ECO:0000313" key="14">
    <source>
        <dbReference type="EMBL" id="PWN96724.1"/>
    </source>
</evidence>
<dbReference type="GO" id="GO:0030428">
    <property type="term" value="C:cell septum"/>
    <property type="evidence" value="ECO:0007669"/>
    <property type="project" value="TreeGrafter"/>
</dbReference>
<proteinExistence type="predicted"/>
<comment type="subcellular location">
    <subcellularLocation>
        <location evidence="2">Cell membrane</location>
        <topology evidence="2">Multi-pass membrane protein</topology>
    </subcellularLocation>
    <subcellularLocation>
        <location evidence="1">Cytoplasmic vesicle membrane</location>
        <topology evidence="1">Multi-pass membrane protein</topology>
    </subcellularLocation>
</comment>
<evidence type="ECO:0000256" key="8">
    <source>
        <dbReference type="ARBA" id="ARBA00022989"/>
    </source>
</evidence>
<protein>
    <recommendedName>
        <fullName evidence="3">chitin synthase</fullName>
        <ecNumber evidence="3">2.4.1.16</ecNumber>
    </recommendedName>
</protein>
<feature type="region of interest" description="Disordered" evidence="12">
    <location>
        <begin position="577"/>
        <end position="625"/>
    </location>
</feature>
<reference evidence="14 15" key="1">
    <citation type="journal article" date="2018" name="Mol. Biol. Evol.">
        <title>Broad Genomic Sampling Reveals a Smut Pathogenic Ancestry of the Fungal Clade Ustilaginomycotina.</title>
        <authorList>
            <person name="Kijpornyongpan T."/>
            <person name="Mondo S.J."/>
            <person name="Barry K."/>
            <person name="Sandor L."/>
            <person name="Lee J."/>
            <person name="Lipzen A."/>
            <person name="Pangilinan J."/>
            <person name="LaButti K."/>
            <person name="Hainaut M."/>
            <person name="Henrissat B."/>
            <person name="Grigoriev I.V."/>
            <person name="Spatafora J.W."/>
            <person name="Aime M.C."/>
        </authorList>
    </citation>
    <scope>NUCLEOTIDE SEQUENCE [LARGE SCALE GENOMIC DNA]</scope>
    <source>
        <strain evidence="14 15">MCA 4186</strain>
    </source>
</reference>
<feature type="transmembrane region" description="Helical" evidence="13">
    <location>
        <begin position="48"/>
        <end position="73"/>
    </location>
</feature>
<keyword evidence="6" id="KW-0808">Transferase</keyword>
<evidence type="ECO:0000256" key="9">
    <source>
        <dbReference type="ARBA" id="ARBA00023136"/>
    </source>
</evidence>
<dbReference type="STRING" id="58919.A0A316Z6N8"/>
<dbReference type="EC" id="2.4.1.16" evidence="3"/>
<dbReference type="GeneID" id="37272954"/>
<feature type="transmembrane region" description="Helical" evidence="13">
    <location>
        <begin position="453"/>
        <end position="474"/>
    </location>
</feature>
<keyword evidence="11" id="KW-0968">Cytoplasmic vesicle</keyword>
<evidence type="ECO:0000256" key="4">
    <source>
        <dbReference type="ARBA" id="ARBA00022475"/>
    </source>
</evidence>
<evidence type="ECO:0000256" key="1">
    <source>
        <dbReference type="ARBA" id="ARBA00004439"/>
    </source>
</evidence>
<dbReference type="Gene3D" id="3.90.550.10">
    <property type="entry name" value="Spore Coat Polysaccharide Biosynthesis Protein SpsA, Chain A"/>
    <property type="match status" value="1"/>
</dbReference>
<dbReference type="GO" id="GO:0030659">
    <property type="term" value="C:cytoplasmic vesicle membrane"/>
    <property type="evidence" value="ECO:0007669"/>
    <property type="project" value="UniProtKB-SubCell"/>
</dbReference>
<organism evidence="14 15">
    <name type="scientific">Tilletiopsis washingtonensis</name>
    <dbReference type="NCBI Taxonomy" id="58919"/>
    <lineage>
        <taxon>Eukaryota</taxon>
        <taxon>Fungi</taxon>
        <taxon>Dikarya</taxon>
        <taxon>Basidiomycota</taxon>
        <taxon>Ustilaginomycotina</taxon>
        <taxon>Exobasidiomycetes</taxon>
        <taxon>Entylomatales</taxon>
        <taxon>Entylomatales incertae sedis</taxon>
        <taxon>Tilletiopsis</taxon>
    </lineage>
</organism>
<feature type="compositionally biased region" description="Basic and acidic residues" evidence="12">
    <location>
        <begin position="580"/>
        <end position="606"/>
    </location>
</feature>
<dbReference type="GO" id="GO:0071944">
    <property type="term" value="C:cell periphery"/>
    <property type="evidence" value="ECO:0007669"/>
    <property type="project" value="TreeGrafter"/>
</dbReference>
<evidence type="ECO:0000256" key="2">
    <source>
        <dbReference type="ARBA" id="ARBA00004651"/>
    </source>
</evidence>
<dbReference type="RefSeq" id="XP_025597003.1">
    <property type="nucleotide sequence ID" value="XM_025745410.1"/>
</dbReference>
<feature type="region of interest" description="Disordered" evidence="12">
    <location>
        <begin position="553"/>
        <end position="572"/>
    </location>
</feature>
<dbReference type="PANTHER" id="PTHR22914:SF13">
    <property type="entry name" value="CHITIN SYNTHASE"/>
    <property type="match status" value="1"/>
</dbReference>
<feature type="compositionally biased region" description="Low complexity" evidence="12">
    <location>
        <begin position="558"/>
        <end position="572"/>
    </location>
</feature>
<accession>A0A316Z6N8</accession>
<dbReference type="GO" id="GO:0004100">
    <property type="term" value="F:chitin synthase activity"/>
    <property type="evidence" value="ECO:0007669"/>
    <property type="project" value="UniProtKB-EC"/>
</dbReference>
<dbReference type="Proteomes" id="UP000245946">
    <property type="component" value="Unassembled WGS sequence"/>
</dbReference>
<name>A0A316Z6N8_9BASI</name>
<evidence type="ECO:0000256" key="11">
    <source>
        <dbReference type="ARBA" id="ARBA00023329"/>
    </source>
</evidence>
<evidence type="ECO:0000256" key="12">
    <source>
        <dbReference type="SAM" id="MobiDB-lite"/>
    </source>
</evidence>
<keyword evidence="8 13" id="KW-1133">Transmembrane helix</keyword>
<sequence length="625" mass="70477">MAVLGGLLTRAAGAQKREAGKTAIIGCIIAVNVMLSALSWILPDFWFVFMPFIAGACLVNSAMVLSLLGFWAVRRTRAALSKRRSETGIEKAKRHVPGLDVRGIAFVVPCYNESQQEIEDTLHSLLAQEDMERHRRVFVVCCDGRVKARGAEKETSRILTENIFAPSSGRSVVYVHTTYLRAYRTWLGDWIDIEFQCGMYHGVPYILLIKAANRGKRDTLILVRSLLHKYNLRADPRSTRYSAEFFESFARASAEISIFDYDYLVGTDADTTFAPECSRRLMATLEEDSNIAGVAGIVRVRFRAGSTGFWTLYQHAEYLRGQVLRRLHQSEVTRQVTCLPGACQMFRVRESTCGDQIMALFGRHPKDDDGLFSVVRAFGGEDRNHVALLFTLFPKDTTRICVRAHSYTDPPMSWKVFLSQRRRWSLSTQTNNLITIFGRGQNHWERICSIIDIVIWLIPVFIFITLAQVIRAFVHHSNLPLLLGLSSLIVLPWLWTIASVFWVPNDGKERWRYVVGLVLLLFCASGINLVVTAYTIWNMTDYSWGKTRALEKGEEDAATPAPLPTAATGPDTVDCLPTLSHDRRQATDSDHDSALRHDIDSDKASSKFEQSSARDSAHEQSQPRS</sequence>